<organism evidence="2 3">
    <name type="scientific">Thermodesulforhabdus norvegica</name>
    <dbReference type="NCBI Taxonomy" id="39841"/>
    <lineage>
        <taxon>Bacteria</taxon>
        <taxon>Pseudomonadati</taxon>
        <taxon>Thermodesulfobacteriota</taxon>
        <taxon>Syntrophobacteria</taxon>
        <taxon>Syntrophobacterales</taxon>
        <taxon>Thermodesulforhabdaceae</taxon>
        <taxon>Thermodesulforhabdus</taxon>
    </lineage>
</organism>
<feature type="compositionally biased region" description="Basic residues" evidence="1">
    <location>
        <begin position="104"/>
        <end position="123"/>
    </location>
</feature>
<protein>
    <submittedName>
        <fullName evidence="2">Uncharacterized protein</fullName>
    </submittedName>
</protein>
<sequence length="180" mass="21128">MKRAMVVRVTQTEFELDDGRVYQHPVALDYVPTVEEFQSIYDYWATMFEQEFLKAGNKKRKNLSGQVARWRHIRETSGPSQRKPTPPLPIRQPNLRTLRIQHRPSKRHKVVHPRPHPLGRTRNRLIPPMKPGSMFSNVKHQTPFVFRILSVKFCILNVKNRQKTAIFRILPLGNILSLTC</sequence>
<dbReference type="Proteomes" id="UP000199611">
    <property type="component" value="Unassembled WGS sequence"/>
</dbReference>
<feature type="region of interest" description="Disordered" evidence="1">
    <location>
        <begin position="104"/>
        <end position="129"/>
    </location>
</feature>
<evidence type="ECO:0000256" key="1">
    <source>
        <dbReference type="SAM" id="MobiDB-lite"/>
    </source>
</evidence>
<feature type="region of interest" description="Disordered" evidence="1">
    <location>
        <begin position="71"/>
        <end position="91"/>
    </location>
</feature>
<dbReference type="EMBL" id="FOUU01000002">
    <property type="protein sequence ID" value="SFM67999.1"/>
    <property type="molecule type" value="Genomic_DNA"/>
</dbReference>
<keyword evidence="3" id="KW-1185">Reference proteome</keyword>
<proteinExistence type="predicted"/>
<dbReference type="AlphaFoldDB" id="A0A1I4SUE3"/>
<gene>
    <name evidence="2" type="ORF">SAMN05660836_01166</name>
</gene>
<reference evidence="2 3" key="1">
    <citation type="submission" date="2016-10" db="EMBL/GenBank/DDBJ databases">
        <authorList>
            <person name="de Groot N.N."/>
        </authorList>
    </citation>
    <scope>NUCLEOTIDE SEQUENCE [LARGE SCALE GENOMIC DNA]</scope>
    <source>
        <strain evidence="2 3">DSM 9990</strain>
    </source>
</reference>
<evidence type="ECO:0000313" key="3">
    <source>
        <dbReference type="Proteomes" id="UP000199611"/>
    </source>
</evidence>
<name>A0A1I4SUE3_9BACT</name>
<accession>A0A1I4SUE3</accession>
<evidence type="ECO:0000313" key="2">
    <source>
        <dbReference type="EMBL" id="SFM67999.1"/>
    </source>
</evidence>